<dbReference type="OrthoDB" id="8437797at2"/>
<reference evidence="1 2" key="1">
    <citation type="submission" date="2017-09" db="EMBL/GenBank/DDBJ databases">
        <title>Sphingomonas panjinensis sp.nov., isolated from oil-contaminated soil.</title>
        <authorList>
            <person name="Wang L."/>
            <person name="Chen L."/>
        </authorList>
    </citation>
    <scope>NUCLEOTIDE SEQUENCE [LARGE SCALE GENOMIC DNA]</scope>
    <source>
        <strain evidence="1 2">FW-11</strain>
    </source>
</reference>
<organism evidence="1 2">
    <name type="scientific">Sphingomonas oleivorans</name>
    <dbReference type="NCBI Taxonomy" id="1735121"/>
    <lineage>
        <taxon>Bacteria</taxon>
        <taxon>Pseudomonadati</taxon>
        <taxon>Pseudomonadota</taxon>
        <taxon>Alphaproteobacteria</taxon>
        <taxon>Sphingomonadales</taxon>
        <taxon>Sphingomonadaceae</taxon>
        <taxon>Sphingomonas</taxon>
    </lineage>
</organism>
<gene>
    <name evidence="1" type="ORF">CLG96_00175</name>
</gene>
<dbReference type="Proteomes" id="UP000244162">
    <property type="component" value="Unassembled WGS sequence"/>
</dbReference>
<accession>A0A2T5G3C1</accession>
<keyword evidence="2" id="KW-1185">Reference proteome</keyword>
<dbReference type="EMBL" id="NWBU01000003">
    <property type="protein sequence ID" value="PTQ13736.1"/>
    <property type="molecule type" value="Genomic_DNA"/>
</dbReference>
<name>A0A2T5G3C1_9SPHN</name>
<dbReference type="PIRSF" id="PIRSF029202">
    <property type="entry name" value="UCP029202"/>
    <property type="match status" value="1"/>
</dbReference>
<evidence type="ECO:0000313" key="2">
    <source>
        <dbReference type="Proteomes" id="UP000244162"/>
    </source>
</evidence>
<comment type="caution">
    <text evidence="1">The sequence shown here is derived from an EMBL/GenBank/DDBJ whole genome shotgun (WGS) entry which is preliminary data.</text>
</comment>
<protein>
    <recommendedName>
        <fullName evidence="3">DUF2184 domain-containing protein</fullName>
    </recommendedName>
</protein>
<dbReference type="Pfam" id="PF09950">
    <property type="entry name" value="Major_capside"/>
    <property type="match status" value="1"/>
</dbReference>
<evidence type="ECO:0000313" key="1">
    <source>
        <dbReference type="EMBL" id="PTQ13736.1"/>
    </source>
</evidence>
<dbReference type="AlphaFoldDB" id="A0A2T5G3C1"/>
<proteinExistence type="predicted"/>
<sequence length="319" mass="34325">MNLNDAPQAALAFLTNQAYTINATVYAQKFPDLDFARLVYVDTSAPEFTPGITTFLSGSVGKAGWFSGAAKDVPKADVTRDRSETKVHMAAIGYGYTTEELGQAQLLGISLPNDKAMAARRAYQEFMWNVTLTGDTTKSLLGLANQTAVTIGTAPNDGSGSVTSWFDANGNATKTPAQIVRDLNGALTGVYTGSLTVEMADTVLLPYSIISWLGMTPMSSTNSETILSFILQTNIYTQMTGQPLTIRGVLGLDTAGAGSSRRMVVYKNAQDVVKLHLPMPHRFFPIYQDGPFQFEVPGAFRTGGVEVLRTGAFRYLDGI</sequence>
<evidence type="ECO:0008006" key="3">
    <source>
        <dbReference type="Google" id="ProtNLM"/>
    </source>
</evidence>
<dbReference type="InterPro" id="IPR020049">
    <property type="entry name" value="Major_capsid-like"/>
</dbReference>